<reference evidence="1 2" key="1">
    <citation type="submission" date="2021-08" db="EMBL/GenBank/DDBJ databases">
        <authorList>
            <person name="Tuo L."/>
        </authorList>
    </citation>
    <scope>NUCLEOTIDE SEQUENCE [LARGE SCALE GENOMIC DNA]</scope>
    <source>
        <strain evidence="1 2">JCM 31229</strain>
    </source>
</reference>
<organism evidence="1 2">
    <name type="scientific">Sphingomonas colocasiae</name>
    <dbReference type="NCBI Taxonomy" id="1848973"/>
    <lineage>
        <taxon>Bacteria</taxon>
        <taxon>Pseudomonadati</taxon>
        <taxon>Pseudomonadota</taxon>
        <taxon>Alphaproteobacteria</taxon>
        <taxon>Sphingomonadales</taxon>
        <taxon>Sphingomonadaceae</taxon>
        <taxon>Sphingomonas</taxon>
    </lineage>
</organism>
<comment type="caution">
    <text evidence="1">The sequence shown here is derived from an EMBL/GenBank/DDBJ whole genome shotgun (WGS) entry which is preliminary data.</text>
</comment>
<dbReference type="InterPro" id="IPR036390">
    <property type="entry name" value="WH_DNA-bd_sf"/>
</dbReference>
<dbReference type="RefSeq" id="WP_222991606.1">
    <property type="nucleotide sequence ID" value="NZ_JAINVV010000009.1"/>
</dbReference>
<evidence type="ECO:0008006" key="3">
    <source>
        <dbReference type="Google" id="ProtNLM"/>
    </source>
</evidence>
<evidence type="ECO:0000313" key="2">
    <source>
        <dbReference type="Proteomes" id="UP000706039"/>
    </source>
</evidence>
<sequence length="135" mass="14614">MASNSQDGSVVESRTNTAPNARQYDILLNLNRYFQSEHGFEVLTPDAKLFCVLGAKGSLSVKEAMLFSGLSYRGFYLVAGRLAGRGSIVLEGDPHDGRVKRISLAANAKTMLAALQETMPLMDSHQDALPQLRAG</sequence>
<accession>A0ABS7PT22</accession>
<keyword evidence="2" id="KW-1185">Reference proteome</keyword>
<dbReference type="Gene3D" id="1.10.10.10">
    <property type="entry name" value="Winged helix-like DNA-binding domain superfamily/Winged helix DNA-binding domain"/>
    <property type="match status" value="1"/>
</dbReference>
<dbReference type="SUPFAM" id="SSF46785">
    <property type="entry name" value="Winged helix' DNA-binding domain"/>
    <property type="match status" value="1"/>
</dbReference>
<dbReference type="InterPro" id="IPR036388">
    <property type="entry name" value="WH-like_DNA-bd_sf"/>
</dbReference>
<name>A0ABS7PT22_9SPHN</name>
<proteinExistence type="predicted"/>
<evidence type="ECO:0000313" key="1">
    <source>
        <dbReference type="EMBL" id="MBY8824501.1"/>
    </source>
</evidence>
<dbReference type="EMBL" id="JAINVV010000009">
    <property type="protein sequence ID" value="MBY8824501.1"/>
    <property type="molecule type" value="Genomic_DNA"/>
</dbReference>
<gene>
    <name evidence="1" type="ORF">K7G82_19505</name>
</gene>
<dbReference type="Proteomes" id="UP000706039">
    <property type="component" value="Unassembled WGS sequence"/>
</dbReference>
<protein>
    <recommendedName>
        <fullName evidence="3">MarR family transcriptional regulator</fullName>
    </recommendedName>
</protein>